<comment type="caution">
    <text evidence="1">The sequence shown here is derived from an EMBL/GenBank/DDBJ whole genome shotgun (WGS) entry which is preliminary data.</text>
</comment>
<dbReference type="EMBL" id="CM023475">
    <property type="protein sequence ID" value="KAH7944847.1"/>
    <property type="molecule type" value="Genomic_DNA"/>
</dbReference>
<keyword evidence="2" id="KW-1185">Reference proteome</keyword>
<gene>
    <name evidence="1" type="ORF">HPB49_001268</name>
</gene>
<sequence length="108" mass="12077">MTAFAKQLADIDLTDPSLNQAASKIQATFRGHRVRKSPLHEPKNPGDKEQEGEAKDQVDDADKELPDVSTNIRPLLLALPWSRDYADVALKLFLQTGKPLKLTWRTSP</sequence>
<dbReference type="Proteomes" id="UP000821865">
    <property type="component" value="Chromosome 6"/>
</dbReference>
<evidence type="ECO:0000313" key="1">
    <source>
        <dbReference type="EMBL" id="KAH7944847.1"/>
    </source>
</evidence>
<reference evidence="1" key="1">
    <citation type="submission" date="2020-05" db="EMBL/GenBank/DDBJ databases">
        <title>Large-scale comparative analyses of tick genomes elucidate their genetic diversity and vector capacities.</title>
        <authorList>
            <person name="Jia N."/>
            <person name="Wang J."/>
            <person name="Shi W."/>
            <person name="Du L."/>
            <person name="Sun Y."/>
            <person name="Zhan W."/>
            <person name="Jiang J."/>
            <person name="Wang Q."/>
            <person name="Zhang B."/>
            <person name="Ji P."/>
            <person name="Sakyi L.B."/>
            <person name="Cui X."/>
            <person name="Yuan T."/>
            <person name="Jiang B."/>
            <person name="Yang W."/>
            <person name="Lam T.T.-Y."/>
            <person name="Chang Q."/>
            <person name="Ding S."/>
            <person name="Wang X."/>
            <person name="Zhu J."/>
            <person name="Ruan X."/>
            <person name="Zhao L."/>
            <person name="Wei J."/>
            <person name="Que T."/>
            <person name="Du C."/>
            <person name="Cheng J."/>
            <person name="Dai P."/>
            <person name="Han X."/>
            <person name="Huang E."/>
            <person name="Gao Y."/>
            <person name="Liu J."/>
            <person name="Shao H."/>
            <person name="Ye R."/>
            <person name="Li L."/>
            <person name="Wei W."/>
            <person name="Wang X."/>
            <person name="Wang C."/>
            <person name="Yang T."/>
            <person name="Huo Q."/>
            <person name="Li W."/>
            <person name="Guo W."/>
            <person name="Chen H."/>
            <person name="Zhou L."/>
            <person name="Ni X."/>
            <person name="Tian J."/>
            <person name="Zhou Y."/>
            <person name="Sheng Y."/>
            <person name="Liu T."/>
            <person name="Pan Y."/>
            <person name="Xia L."/>
            <person name="Li J."/>
            <person name="Zhao F."/>
            <person name="Cao W."/>
        </authorList>
    </citation>
    <scope>NUCLEOTIDE SEQUENCE</scope>
    <source>
        <strain evidence="1">Dsil-2018</strain>
    </source>
</reference>
<protein>
    <submittedName>
        <fullName evidence="1">Uncharacterized protein</fullName>
    </submittedName>
</protein>
<organism evidence="1 2">
    <name type="scientific">Dermacentor silvarum</name>
    <name type="common">Tick</name>
    <dbReference type="NCBI Taxonomy" id="543639"/>
    <lineage>
        <taxon>Eukaryota</taxon>
        <taxon>Metazoa</taxon>
        <taxon>Ecdysozoa</taxon>
        <taxon>Arthropoda</taxon>
        <taxon>Chelicerata</taxon>
        <taxon>Arachnida</taxon>
        <taxon>Acari</taxon>
        <taxon>Parasitiformes</taxon>
        <taxon>Ixodida</taxon>
        <taxon>Ixodoidea</taxon>
        <taxon>Ixodidae</taxon>
        <taxon>Rhipicephalinae</taxon>
        <taxon>Dermacentor</taxon>
    </lineage>
</organism>
<name>A0ACB8CIW8_DERSI</name>
<evidence type="ECO:0000313" key="2">
    <source>
        <dbReference type="Proteomes" id="UP000821865"/>
    </source>
</evidence>
<proteinExistence type="predicted"/>
<accession>A0ACB8CIW8</accession>